<dbReference type="InterPro" id="IPR032071">
    <property type="entry name" value="DUF4806"/>
</dbReference>
<evidence type="ECO:0000313" key="2">
    <source>
        <dbReference type="EMBL" id="KAK4882232.1"/>
    </source>
</evidence>
<organism evidence="2 3">
    <name type="scientific">Aquatica leii</name>
    <dbReference type="NCBI Taxonomy" id="1421715"/>
    <lineage>
        <taxon>Eukaryota</taxon>
        <taxon>Metazoa</taxon>
        <taxon>Ecdysozoa</taxon>
        <taxon>Arthropoda</taxon>
        <taxon>Hexapoda</taxon>
        <taxon>Insecta</taxon>
        <taxon>Pterygota</taxon>
        <taxon>Neoptera</taxon>
        <taxon>Endopterygota</taxon>
        <taxon>Coleoptera</taxon>
        <taxon>Polyphaga</taxon>
        <taxon>Elateriformia</taxon>
        <taxon>Elateroidea</taxon>
        <taxon>Lampyridae</taxon>
        <taxon>Luciolinae</taxon>
        <taxon>Aquatica</taxon>
    </lineage>
</organism>
<accession>A0AAN7Q1G0</accession>
<evidence type="ECO:0000313" key="3">
    <source>
        <dbReference type="Proteomes" id="UP001353858"/>
    </source>
</evidence>
<name>A0AAN7Q1G0_9COLE</name>
<comment type="caution">
    <text evidence="2">The sequence shown here is derived from an EMBL/GenBank/DDBJ whole genome shotgun (WGS) entry which is preliminary data.</text>
</comment>
<proteinExistence type="predicted"/>
<dbReference type="PANTHER" id="PTHR34153:SF2">
    <property type="entry name" value="SI:CH211-262H13.3-RELATED"/>
    <property type="match status" value="1"/>
</dbReference>
<dbReference type="EMBL" id="JARPUR010000002">
    <property type="protein sequence ID" value="KAK4882232.1"/>
    <property type="molecule type" value="Genomic_DNA"/>
</dbReference>
<dbReference type="Pfam" id="PF16064">
    <property type="entry name" value="DUF4806"/>
    <property type="match status" value="1"/>
</dbReference>
<sequence>MRIQKLTYRNCKCRNTFQELIVVAPSGVIAYVSYMCNSGVLEVGDLIWADKRDLIQRVTALELHKPSISTNSNFNYSLPCQNLHDLENLEKYITKDQYTLFCEYIRNIEGNGGKDFVVRFMKTLLSNATGELCSWTGAKNNFKLMNLKIMKAAYETINSGNMQVTLKEFEMFIKEWLRHCKQRRMKEDLK</sequence>
<dbReference type="Proteomes" id="UP001353858">
    <property type="component" value="Unassembled WGS sequence"/>
</dbReference>
<evidence type="ECO:0000259" key="1">
    <source>
        <dbReference type="Pfam" id="PF16064"/>
    </source>
</evidence>
<feature type="domain" description="DUF4806" evidence="1">
    <location>
        <begin position="77"/>
        <end position="149"/>
    </location>
</feature>
<dbReference type="AlphaFoldDB" id="A0AAN7Q1G0"/>
<keyword evidence="3" id="KW-1185">Reference proteome</keyword>
<dbReference type="PANTHER" id="PTHR34153">
    <property type="entry name" value="SI:CH211-262H13.3-RELATED-RELATED"/>
    <property type="match status" value="1"/>
</dbReference>
<reference evidence="3" key="1">
    <citation type="submission" date="2023-01" db="EMBL/GenBank/DDBJ databases">
        <title>Key to firefly adult light organ development and bioluminescence: homeobox transcription factors regulate luciferase expression and transportation to peroxisome.</title>
        <authorList>
            <person name="Fu X."/>
        </authorList>
    </citation>
    <scope>NUCLEOTIDE SEQUENCE [LARGE SCALE GENOMIC DNA]</scope>
</reference>
<protein>
    <recommendedName>
        <fullName evidence="1">DUF4806 domain-containing protein</fullName>
    </recommendedName>
</protein>
<gene>
    <name evidence="2" type="ORF">RN001_005551</name>
</gene>